<dbReference type="Proteomes" id="UP000008370">
    <property type="component" value="Unassembled WGS sequence"/>
</dbReference>
<evidence type="ECO:0000313" key="1">
    <source>
        <dbReference type="EMBL" id="EKM48509.1"/>
    </source>
</evidence>
<proteinExistence type="predicted"/>
<dbReference type="InParanoid" id="K5VPK2"/>
<dbReference type="KEGG" id="pco:PHACADRAFT_33849"/>
<organism evidence="1 2">
    <name type="scientific">Phanerochaete carnosa (strain HHB-10118-sp)</name>
    <name type="common">White-rot fungus</name>
    <name type="synonym">Peniophora carnosa</name>
    <dbReference type="NCBI Taxonomy" id="650164"/>
    <lineage>
        <taxon>Eukaryota</taxon>
        <taxon>Fungi</taxon>
        <taxon>Dikarya</taxon>
        <taxon>Basidiomycota</taxon>
        <taxon>Agaricomycotina</taxon>
        <taxon>Agaricomycetes</taxon>
        <taxon>Polyporales</taxon>
        <taxon>Phanerochaetaceae</taxon>
        <taxon>Phanerochaete</taxon>
    </lineage>
</organism>
<accession>K5VPK2</accession>
<dbReference type="RefSeq" id="XP_007402938.1">
    <property type="nucleotide sequence ID" value="XM_007402876.1"/>
</dbReference>
<evidence type="ECO:0000313" key="2">
    <source>
        <dbReference type="Proteomes" id="UP000008370"/>
    </source>
</evidence>
<feature type="non-terminal residue" evidence="1">
    <location>
        <position position="1"/>
    </location>
</feature>
<evidence type="ECO:0008006" key="3">
    <source>
        <dbReference type="Google" id="ProtNLM"/>
    </source>
</evidence>
<sequence length="210" mass="23820">MFNTQQPLPSILTNQPSEIVEAMRRCRKVEAAITRDLEKATARREVATLKQNLVDVRILGHLLSVGPSEVAKLHVAQTITSCEDDGLLIKQGCFYNQHFVRTLNKSSVLKAKGPTPEPSRHLSISIFNETQALVVQDLKPSPRDHRHAKSSDLRRDNQRCVISGHVETKYLERQVAQGFTLNINWKHVAQTECSHVFSESTNWDLRNYAK</sequence>
<dbReference type="OrthoDB" id="2104739at2759"/>
<dbReference type="GeneID" id="18919858"/>
<dbReference type="AlphaFoldDB" id="K5VPK2"/>
<dbReference type="EMBL" id="JH930982">
    <property type="protein sequence ID" value="EKM48509.1"/>
    <property type="molecule type" value="Genomic_DNA"/>
</dbReference>
<dbReference type="HOGENOM" id="CLU_049186_1_1_1"/>
<protein>
    <recommendedName>
        <fullName evidence="3">HNH nuclease domain-containing protein</fullName>
    </recommendedName>
</protein>
<keyword evidence="2" id="KW-1185">Reference proteome</keyword>
<name>K5VPK2_PHACS</name>
<reference evidence="1 2" key="1">
    <citation type="journal article" date="2012" name="BMC Genomics">
        <title>Comparative genomics of the white-rot fungi, Phanerochaete carnosa and P. chrysosporium, to elucidate the genetic basis of the distinct wood types they colonize.</title>
        <authorList>
            <person name="Suzuki H."/>
            <person name="MacDonald J."/>
            <person name="Syed K."/>
            <person name="Salamov A."/>
            <person name="Hori C."/>
            <person name="Aerts A."/>
            <person name="Henrissat B."/>
            <person name="Wiebenga A."/>
            <person name="vanKuyk P.A."/>
            <person name="Barry K."/>
            <person name="Lindquist E."/>
            <person name="LaButti K."/>
            <person name="Lapidus A."/>
            <person name="Lucas S."/>
            <person name="Coutinho P."/>
            <person name="Gong Y."/>
            <person name="Samejima M."/>
            <person name="Mahadevan R."/>
            <person name="Abou-Zaid M."/>
            <person name="de Vries R.P."/>
            <person name="Igarashi K."/>
            <person name="Yadav J.S."/>
            <person name="Grigoriev I.V."/>
            <person name="Master E.R."/>
        </authorList>
    </citation>
    <scope>NUCLEOTIDE SEQUENCE [LARGE SCALE GENOMIC DNA]</scope>
    <source>
        <strain evidence="1 2">HHB-10118-sp</strain>
    </source>
</reference>
<gene>
    <name evidence="1" type="ORF">PHACADRAFT_33849</name>
</gene>